<feature type="active site" evidence="13">
    <location>
        <position position="80"/>
    </location>
</feature>
<evidence type="ECO:0000256" key="3">
    <source>
        <dbReference type="ARBA" id="ARBA00011805"/>
    </source>
</evidence>
<evidence type="ECO:0000256" key="9">
    <source>
        <dbReference type="ARBA" id="ARBA00022989"/>
    </source>
</evidence>
<evidence type="ECO:0000256" key="2">
    <source>
        <dbReference type="ARBA" id="ARBA00007066"/>
    </source>
</evidence>
<evidence type="ECO:0000313" key="16">
    <source>
        <dbReference type="EMBL" id="KAK5640396.1"/>
    </source>
</evidence>
<evidence type="ECO:0000256" key="13">
    <source>
        <dbReference type="PIRSR" id="PIRSR600223-1"/>
    </source>
</evidence>
<comment type="subunit">
    <text evidence="3">Heterodimer of 2 subunits, IMMPL1 and IMMPL2.</text>
</comment>
<dbReference type="EMBL" id="JAVRBK010000008">
    <property type="protein sequence ID" value="KAK5640396.1"/>
    <property type="molecule type" value="Genomic_DNA"/>
</dbReference>
<feature type="active site" evidence="13">
    <location>
        <position position="33"/>
    </location>
</feature>
<keyword evidence="7" id="KW-0999">Mitochondrion inner membrane</keyword>
<dbReference type="GO" id="GO:0006465">
    <property type="term" value="P:signal peptide processing"/>
    <property type="evidence" value="ECO:0007669"/>
    <property type="project" value="InterPro"/>
</dbReference>
<feature type="domain" description="Peptidase S26" evidence="15">
    <location>
        <begin position="4"/>
        <end position="91"/>
    </location>
</feature>
<dbReference type="GO" id="GO:0004252">
    <property type="term" value="F:serine-type endopeptidase activity"/>
    <property type="evidence" value="ECO:0007669"/>
    <property type="project" value="InterPro"/>
</dbReference>
<comment type="caution">
    <text evidence="16">The sequence shown here is derived from an EMBL/GenBank/DDBJ whole genome shotgun (WGS) entry which is preliminary data.</text>
</comment>
<evidence type="ECO:0000256" key="6">
    <source>
        <dbReference type="ARBA" id="ARBA00022692"/>
    </source>
</evidence>
<dbReference type="InterPro" id="IPR000223">
    <property type="entry name" value="Pept_S26A_signal_pept_1"/>
</dbReference>
<reference evidence="16 17" key="1">
    <citation type="journal article" date="2024" name="Insects">
        <title>An Improved Chromosome-Level Genome Assembly of the Firefly Pyrocoelia pectoralis.</title>
        <authorList>
            <person name="Fu X."/>
            <person name="Meyer-Rochow V.B."/>
            <person name="Ballantyne L."/>
            <person name="Zhu X."/>
        </authorList>
    </citation>
    <scope>NUCLEOTIDE SEQUENCE [LARGE SCALE GENOMIC DNA]</scope>
    <source>
        <strain evidence="16">XCY_ONT2</strain>
    </source>
</reference>
<sequence length="169" mass="18654">MVSHFIKSIIIGLPIGVTILDLIGYVARVDGISMQPVLNPDKSLTDYVFLNRWAARSLDVKRGEIISLISPKDPDQIIIKRVVGIQGDIIATLGYKREVVRIPDGHCWVEGDHTGHSIDSNHFGPVSLGLITAKASCIVWPPSRWQYIQSVIPQTRVPLNLISQVIVSV</sequence>
<dbReference type="PANTHER" id="PTHR46041:SF2">
    <property type="entry name" value="MITOCHONDRIAL INNER MEMBRANE PROTEASE SUBUNIT 2"/>
    <property type="match status" value="1"/>
</dbReference>
<keyword evidence="8" id="KW-0378">Hydrolase</keyword>
<evidence type="ECO:0000256" key="1">
    <source>
        <dbReference type="ARBA" id="ARBA00004434"/>
    </source>
</evidence>
<name>A0AAN7V8H2_9COLE</name>
<organism evidence="16 17">
    <name type="scientific">Pyrocoelia pectoralis</name>
    <dbReference type="NCBI Taxonomy" id="417401"/>
    <lineage>
        <taxon>Eukaryota</taxon>
        <taxon>Metazoa</taxon>
        <taxon>Ecdysozoa</taxon>
        <taxon>Arthropoda</taxon>
        <taxon>Hexapoda</taxon>
        <taxon>Insecta</taxon>
        <taxon>Pterygota</taxon>
        <taxon>Neoptera</taxon>
        <taxon>Endopterygota</taxon>
        <taxon>Coleoptera</taxon>
        <taxon>Polyphaga</taxon>
        <taxon>Elateriformia</taxon>
        <taxon>Elateroidea</taxon>
        <taxon>Lampyridae</taxon>
        <taxon>Lampyrinae</taxon>
        <taxon>Pyrocoelia</taxon>
    </lineage>
</organism>
<dbReference type="Proteomes" id="UP001329430">
    <property type="component" value="Chromosome 8"/>
</dbReference>
<keyword evidence="17" id="KW-1185">Reference proteome</keyword>
<dbReference type="GO" id="GO:0006627">
    <property type="term" value="P:protein processing involved in protein targeting to mitochondrion"/>
    <property type="evidence" value="ECO:0007669"/>
    <property type="project" value="InterPro"/>
</dbReference>
<comment type="similarity">
    <text evidence="2">Belongs to the peptidase S26 family. IMP2 subfamily.</text>
</comment>
<dbReference type="PANTHER" id="PTHR46041">
    <property type="entry name" value="MITOCHONDRIAL INNER MEMBRANE PROTEASE SUBUNIT 2"/>
    <property type="match status" value="1"/>
</dbReference>
<keyword evidence="5" id="KW-0645">Protease</keyword>
<evidence type="ECO:0000256" key="8">
    <source>
        <dbReference type="ARBA" id="ARBA00022801"/>
    </source>
</evidence>
<evidence type="ECO:0000259" key="15">
    <source>
        <dbReference type="Pfam" id="PF10502"/>
    </source>
</evidence>
<keyword evidence="11 14" id="KW-0472">Membrane</keyword>
<dbReference type="GO" id="GO:0042720">
    <property type="term" value="C:mitochondrial inner membrane peptidase complex"/>
    <property type="evidence" value="ECO:0007669"/>
    <property type="project" value="InterPro"/>
</dbReference>
<dbReference type="AlphaFoldDB" id="A0AAN7V8H2"/>
<evidence type="ECO:0000256" key="14">
    <source>
        <dbReference type="SAM" id="Phobius"/>
    </source>
</evidence>
<comment type="subcellular location">
    <subcellularLocation>
        <location evidence="1">Mitochondrion inner membrane</location>
        <topology evidence="1">Single-pass membrane protein</topology>
    </subcellularLocation>
</comment>
<protein>
    <recommendedName>
        <fullName evidence="4">Mitochondrial inner membrane protease subunit 2</fullName>
    </recommendedName>
    <alternativeName>
        <fullName evidence="12">IMP2-like protein</fullName>
    </alternativeName>
</protein>
<evidence type="ECO:0000256" key="10">
    <source>
        <dbReference type="ARBA" id="ARBA00023128"/>
    </source>
</evidence>
<dbReference type="PRINTS" id="PR00727">
    <property type="entry name" value="LEADERPTASE"/>
</dbReference>
<accession>A0AAN7V8H2</accession>
<dbReference type="CDD" id="cd06530">
    <property type="entry name" value="S26_SPase_I"/>
    <property type="match status" value="1"/>
</dbReference>
<evidence type="ECO:0000256" key="7">
    <source>
        <dbReference type="ARBA" id="ARBA00022792"/>
    </source>
</evidence>
<dbReference type="SUPFAM" id="SSF51306">
    <property type="entry name" value="LexA/Signal peptidase"/>
    <property type="match status" value="1"/>
</dbReference>
<gene>
    <name evidence="16" type="ORF">RI129_011207</name>
</gene>
<dbReference type="Gene3D" id="2.10.109.10">
    <property type="entry name" value="Umud Fragment, subunit A"/>
    <property type="match status" value="1"/>
</dbReference>
<keyword evidence="9 14" id="KW-1133">Transmembrane helix</keyword>
<dbReference type="Pfam" id="PF10502">
    <property type="entry name" value="Peptidase_S26"/>
    <property type="match status" value="2"/>
</dbReference>
<evidence type="ECO:0000256" key="4">
    <source>
        <dbReference type="ARBA" id="ARBA00013650"/>
    </source>
</evidence>
<proteinExistence type="inferred from homology"/>
<feature type="transmembrane region" description="Helical" evidence="14">
    <location>
        <begin position="6"/>
        <end position="27"/>
    </location>
</feature>
<evidence type="ECO:0000313" key="17">
    <source>
        <dbReference type="Proteomes" id="UP001329430"/>
    </source>
</evidence>
<dbReference type="InterPro" id="IPR019533">
    <property type="entry name" value="Peptidase_S26"/>
</dbReference>
<feature type="domain" description="Peptidase S26" evidence="15">
    <location>
        <begin position="99"/>
        <end position="140"/>
    </location>
</feature>
<dbReference type="FunFam" id="2.10.109.10:FF:000005">
    <property type="entry name" value="Mitochondrial inner membrane protease subunit"/>
    <property type="match status" value="1"/>
</dbReference>
<dbReference type="InterPro" id="IPR037730">
    <property type="entry name" value="IMP2"/>
</dbReference>
<evidence type="ECO:0000256" key="5">
    <source>
        <dbReference type="ARBA" id="ARBA00022670"/>
    </source>
</evidence>
<keyword evidence="10" id="KW-0496">Mitochondrion</keyword>
<evidence type="ECO:0000256" key="12">
    <source>
        <dbReference type="ARBA" id="ARBA00032718"/>
    </source>
</evidence>
<keyword evidence="6 14" id="KW-0812">Transmembrane</keyword>
<dbReference type="InterPro" id="IPR036286">
    <property type="entry name" value="LexA/Signal_pep-like_sf"/>
</dbReference>
<evidence type="ECO:0000256" key="11">
    <source>
        <dbReference type="ARBA" id="ARBA00023136"/>
    </source>
</evidence>